<dbReference type="InterPro" id="IPR007553">
    <property type="entry name" value="2-thiour_desulf"/>
</dbReference>
<name>A0A292YCJ6_9BACT</name>
<dbReference type="PANTHER" id="PTHR30087:SF1">
    <property type="entry name" value="HYPOTHETICAL CYTOSOLIC PROTEIN"/>
    <property type="match status" value="1"/>
</dbReference>
<evidence type="ECO:0000313" key="1">
    <source>
        <dbReference type="EMBL" id="GAX87757.1"/>
    </source>
</evidence>
<dbReference type="EMBL" id="BDME01000002">
    <property type="protein sequence ID" value="GAX87757.1"/>
    <property type="molecule type" value="Genomic_DNA"/>
</dbReference>
<dbReference type="AlphaFoldDB" id="A0A292YCJ6"/>
<comment type="caution">
    <text evidence="1">The sequence shown here is derived from an EMBL/GenBank/DDBJ whole genome shotgun (WGS) entry which is preliminary data.</text>
</comment>
<evidence type="ECO:0000313" key="2">
    <source>
        <dbReference type="Proteomes" id="UP000217944"/>
    </source>
</evidence>
<organism evidence="1 2">
    <name type="scientific">Lebetimonas natsushimae</name>
    <dbReference type="NCBI Taxonomy" id="1936991"/>
    <lineage>
        <taxon>Bacteria</taxon>
        <taxon>Pseudomonadati</taxon>
        <taxon>Campylobacterota</taxon>
        <taxon>Epsilonproteobacteria</taxon>
        <taxon>Nautiliales</taxon>
        <taxon>Nautiliaceae</taxon>
        <taxon>Lebetimonas</taxon>
    </lineage>
</organism>
<proteinExistence type="predicted"/>
<reference evidence="1 2" key="1">
    <citation type="journal article" date="2017" name="Syst. Appl. Microbiol.">
        <title>Lebetimonas natsushimae sp. nov., a novel strictly anaerobic, moderately thermophilic chemoautotroph isolated from a deep-sea hydrothermal vent polychaete nest in the Mid-Okinawa Trough.</title>
        <authorList>
            <person name="Nagata R."/>
            <person name="Takaki Y."/>
            <person name="Tame A."/>
            <person name="Nunoura T."/>
            <person name="Muto H."/>
            <person name="Mino S."/>
            <person name="Sawayama S."/>
            <person name="Takai K."/>
            <person name="Nakagawa S."/>
        </authorList>
    </citation>
    <scope>NUCLEOTIDE SEQUENCE [LARGE SCALE GENOMIC DNA]</scope>
    <source>
        <strain evidence="1 2">HS1857</strain>
    </source>
</reference>
<protein>
    <submittedName>
        <fullName evidence="1">Uncharacterized protein</fullName>
    </submittedName>
</protein>
<keyword evidence="2" id="KW-1185">Reference proteome</keyword>
<sequence>MQKKKCNMKKKAMISKCMLGFPCRYDGKSKPLEKEKLDKLKKEYELIPFCPEAFALPTPRPAARFIGDRIIDINGVDKTDAFLKGAKEALRICKEEGIKIFIGKEKSPSCGIKKTSAYINGCECKCDAFGLTSKILKENGLKLISEWEI</sequence>
<accession>A0A292YCJ6</accession>
<gene>
    <name evidence="1" type="ORF">LNAT_P1054</name>
</gene>
<dbReference type="RefSeq" id="WP_238594003.1">
    <property type="nucleotide sequence ID" value="NZ_BDME01000002.1"/>
</dbReference>
<dbReference type="PANTHER" id="PTHR30087">
    <property type="entry name" value="INNER MEMBRANE PROTEIN"/>
    <property type="match status" value="1"/>
</dbReference>
<dbReference type="Proteomes" id="UP000217944">
    <property type="component" value="Unassembled WGS sequence"/>
</dbReference>
<dbReference type="Pfam" id="PF04463">
    <property type="entry name" value="2-thiour_desulf"/>
    <property type="match status" value="1"/>
</dbReference>